<dbReference type="Proteomes" id="UP001163821">
    <property type="component" value="Unassembled WGS sequence"/>
</dbReference>
<keyword evidence="1" id="KW-0472">Membrane</keyword>
<gene>
    <name evidence="2" type="ORF">N2K84_09560</name>
</gene>
<keyword evidence="1" id="KW-0812">Transmembrane</keyword>
<dbReference type="EMBL" id="JAPAAF010000010">
    <property type="protein sequence ID" value="MCW0482974.1"/>
    <property type="molecule type" value="Genomic_DNA"/>
</dbReference>
<evidence type="ECO:0000313" key="3">
    <source>
        <dbReference type="Proteomes" id="UP001163821"/>
    </source>
</evidence>
<sequence length="204" mass="23601">MKAGGDEEMKKDFLNRYERDRYGRLLVDVTADRMEDLFNDFDRSAPYVRRDLDQDLVDYLIDCARELSPEPFAIRFTLASAADKGGQSRIRRSINNFFLYLVAVEKLKIRGMMRTSVVLLCIGVAILFVSVWVNRWVGADRTVVGHVFAEGLTVAAWVSLWEALATFLIEWFPHRKEIKLFRRLANCDLVFRAQPEVSQLDEES</sequence>
<name>A0AA42C6W8_9BACT</name>
<proteinExistence type="predicted"/>
<keyword evidence="3" id="KW-1185">Reference proteome</keyword>
<reference evidence="2" key="1">
    <citation type="submission" date="2022-10" db="EMBL/GenBank/DDBJ databases">
        <title>Gaoshiqiia sediminis gen. nov., sp. nov., isolated from coastal sediment.</title>
        <authorList>
            <person name="Yu W.X."/>
            <person name="Mu D.S."/>
            <person name="Du J.Z."/>
            <person name="Liang Y.Q."/>
        </authorList>
    </citation>
    <scope>NUCLEOTIDE SEQUENCE</scope>
    <source>
        <strain evidence="2">A06</strain>
    </source>
</reference>
<feature type="transmembrane region" description="Helical" evidence="1">
    <location>
        <begin position="154"/>
        <end position="173"/>
    </location>
</feature>
<dbReference type="RefSeq" id="WP_282591576.1">
    <property type="nucleotide sequence ID" value="NZ_JAPAAF010000010.1"/>
</dbReference>
<protein>
    <submittedName>
        <fullName evidence="2">Uncharacterized protein</fullName>
    </submittedName>
</protein>
<keyword evidence="1" id="KW-1133">Transmembrane helix</keyword>
<accession>A0AA42C6W8</accession>
<organism evidence="2 3">
    <name type="scientific">Gaoshiqia sediminis</name>
    <dbReference type="NCBI Taxonomy" id="2986998"/>
    <lineage>
        <taxon>Bacteria</taxon>
        <taxon>Pseudomonadati</taxon>
        <taxon>Bacteroidota</taxon>
        <taxon>Bacteroidia</taxon>
        <taxon>Marinilabiliales</taxon>
        <taxon>Prolixibacteraceae</taxon>
        <taxon>Gaoshiqia</taxon>
    </lineage>
</organism>
<feature type="transmembrane region" description="Helical" evidence="1">
    <location>
        <begin position="116"/>
        <end position="134"/>
    </location>
</feature>
<evidence type="ECO:0000256" key="1">
    <source>
        <dbReference type="SAM" id="Phobius"/>
    </source>
</evidence>
<evidence type="ECO:0000313" key="2">
    <source>
        <dbReference type="EMBL" id="MCW0482974.1"/>
    </source>
</evidence>
<comment type="caution">
    <text evidence="2">The sequence shown here is derived from an EMBL/GenBank/DDBJ whole genome shotgun (WGS) entry which is preliminary data.</text>
</comment>
<dbReference type="AlphaFoldDB" id="A0AA42C6W8"/>